<name>A0ABQ7YGH4_BRANA</name>
<protein>
    <submittedName>
        <fullName evidence="3">Uncharacterized protein</fullName>
    </submittedName>
</protein>
<gene>
    <name evidence="3" type="ORF">HID58_074278</name>
</gene>
<comment type="caution">
    <text evidence="3">The sequence shown here is derived from an EMBL/GenBank/DDBJ whole genome shotgun (WGS) entry which is preliminary data.</text>
</comment>
<accession>A0ABQ7YGH4</accession>
<proteinExistence type="predicted"/>
<dbReference type="InterPro" id="IPR036388">
    <property type="entry name" value="WH-like_DNA-bd_sf"/>
</dbReference>
<evidence type="ECO:0000313" key="4">
    <source>
        <dbReference type="Proteomes" id="UP000824890"/>
    </source>
</evidence>
<keyword evidence="2" id="KW-1133">Transmembrane helix</keyword>
<keyword evidence="2" id="KW-0812">Transmembrane</keyword>
<feature type="compositionally biased region" description="Polar residues" evidence="1">
    <location>
        <begin position="366"/>
        <end position="375"/>
    </location>
</feature>
<keyword evidence="2" id="KW-0472">Membrane</keyword>
<feature type="compositionally biased region" description="Polar residues" evidence="1">
    <location>
        <begin position="346"/>
        <end position="359"/>
    </location>
</feature>
<organism evidence="3 4">
    <name type="scientific">Brassica napus</name>
    <name type="common">Rape</name>
    <dbReference type="NCBI Taxonomy" id="3708"/>
    <lineage>
        <taxon>Eukaryota</taxon>
        <taxon>Viridiplantae</taxon>
        <taxon>Streptophyta</taxon>
        <taxon>Embryophyta</taxon>
        <taxon>Tracheophyta</taxon>
        <taxon>Spermatophyta</taxon>
        <taxon>Magnoliopsida</taxon>
        <taxon>eudicotyledons</taxon>
        <taxon>Gunneridae</taxon>
        <taxon>Pentapetalae</taxon>
        <taxon>rosids</taxon>
        <taxon>malvids</taxon>
        <taxon>Brassicales</taxon>
        <taxon>Brassicaceae</taxon>
        <taxon>Brassiceae</taxon>
        <taxon>Brassica</taxon>
    </lineage>
</organism>
<keyword evidence="4" id="KW-1185">Reference proteome</keyword>
<feature type="region of interest" description="Disordered" evidence="1">
    <location>
        <begin position="326"/>
        <end position="389"/>
    </location>
</feature>
<evidence type="ECO:0000256" key="2">
    <source>
        <dbReference type="SAM" id="Phobius"/>
    </source>
</evidence>
<feature type="transmembrane region" description="Helical" evidence="2">
    <location>
        <begin position="173"/>
        <end position="193"/>
    </location>
</feature>
<sequence length="389" mass="43939">MTHPSICRLQIHHLKVLIRFIIQCRIYYPIQWPQPKNEEILLAMEEVEFEEKSNPENSVGILTMAATQIAQLALKHCQNKNQRQRIIVFAGSNLHWKFLLQYAKSDAKNGNKQGAWEGMSLNRGEEQLRCSDNIIGFRLLESGSNATLMGLFSMKSSNFLAVIQSQARRATKVVLLLLTPCPLYLIIHLLFHLCRIPLSLATRSQCKPPLLNMPHGAGPRDFVRPPYMGQGHGFMVGPGPGFPGPVYYFPVPPPGAIRGYPPRFGPHPGKQGPQALSPEQLDLKDRVKMMTMDVEFIVYALRFSTSVEVQGDKIRKRDEWSKWVPASKRSASEEKIGGNDKDFPENVTSKDNFKNSSKHTAFFSRGRSNGGQLSLKQFHYDGLRGRQTK</sequence>
<dbReference type="Proteomes" id="UP000824890">
    <property type="component" value="Unassembled WGS sequence"/>
</dbReference>
<dbReference type="Gene3D" id="1.10.10.10">
    <property type="entry name" value="Winged helix-like DNA-binding domain superfamily/Winged helix DNA-binding domain"/>
    <property type="match status" value="1"/>
</dbReference>
<dbReference type="Gene3D" id="3.40.50.410">
    <property type="entry name" value="von Willebrand factor, type A domain"/>
    <property type="match status" value="1"/>
</dbReference>
<evidence type="ECO:0000313" key="3">
    <source>
        <dbReference type="EMBL" id="KAH0867256.1"/>
    </source>
</evidence>
<evidence type="ECO:0000256" key="1">
    <source>
        <dbReference type="SAM" id="MobiDB-lite"/>
    </source>
</evidence>
<dbReference type="InterPro" id="IPR036465">
    <property type="entry name" value="vWFA_dom_sf"/>
</dbReference>
<reference evidence="3 4" key="1">
    <citation type="submission" date="2021-05" db="EMBL/GenBank/DDBJ databases">
        <title>Genome Assembly of Synthetic Allotetraploid Brassica napus Reveals Homoeologous Exchanges between Subgenomes.</title>
        <authorList>
            <person name="Davis J.T."/>
        </authorList>
    </citation>
    <scope>NUCLEOTIDE SEQUENCE [LARGE SCALE GENOMIC DNA]</scope>
    <source>
        <strain evidence="4">cv. Da-Ae</strain>
        <tissue evidence="3">Seedling</tissue>
    </source>
</reference>
<feature type="compositionally biased region" description="Basic and acidic residues" evidence="1">
    <location>
        <begin position="330"/>
        <end position="344"/>
    </location>
</feature>
<feature type="compositionally biased region" description="Basic and acidic residues" evidence="1">
    <location>
        <begin position="378"/>
        <end position="389"/>
    </location>
</feature>
<dbReference type="EMBL" id="JAGKQM010000017">
    <property type="protein sequence ID" value="KAH0867256.1"/>
    <property type="molecule type" value="Genomic_DNA"/>
</dbReference>